<sequence length="131" mass="14203">MPRPDPGRGTPPRPGFGRGSPPPVVVVLSSSSPPILSREDLCDFHFEVIEAIRNLFECPSDSLNISVESGSRGIGNSHLPLDEALDESSVDGTESSVALLSRPRCRAIDVENCKSSVSIEEFEILDSKFFF</sequence>
<proteinExistence type="predicted"/>
<feature type="region of interest" description="Disordered" evidence="1">
    <location>
        <begin position="1"/>
        <end position="24"/>
    </location>
</feature>
<gene>
    <name evidence="2" type="ORF">Sradi_0203000</name>
</gene>
<organism evidence="2">
    <name type="scientific">Sesamum radiatum</name>
    <name type="common">Black benniseed</name>
    <dbReference type="NCBI Taxonomy" id="300843"/>
    <lineage>
        <taxon>Eukaryota</taxon>
        <taxon>Viridiplantae</taxon>
        <taxon>Streptophyta</taxon>
        <taxon>Embryophyta</taxon>
        <taxon>Tracheophyta</taxon>
        <taxon>Spermatophyta</taxon>
        <taxon>Magnoliopsida</taxon>
        <taxon>eudicotyledons</taxon>
        <taxon>Gunneridae</taxon>
        <taxon>Pentapetalae</taxon>
        <taxon>asterids</taxon>
        <taxon>lamiids</taxon>
        <taxon>Lamiales</taxon>
        <taxon>Pedaliaceae</taxon>
        <taxon>Sesamum</taxon>
    </lineage>
</organism>
<comment type="caution">
    <text evidence="2">The sequence shown here is derived from an EMBL/GenBank/DDBJ whole genome shotgun (WGS) entry which is preliminary data.</text>
</comment>
<reference evidence="2" key="1">
    <citation type="submission" date="2020-06" db="EMBL/GenBank/DDBJ databases">
        <authorList>
            <person name="Li T."/>
            <person name="Hu X."/>
            <person name="Zhang T."/>
            <person name="Song X."/>
            <person name="Zhang H."/>
            <person name="Dai N."/>
            <person name="Sheng W."/>
            <person name="Hou X."/>
            <person name="Wei L."/>
        </authorList>
    </citation>
    <scope>NUCLEOTIDE SEQUENCE</scope>
    <source>
        <strain evidence="2">G02</strain>
        <tissue evidence="2">Leaf</tissue>
    </source>
</reference>
<accession>A0AAW2W418</accession>
<reference evidence="2" key="2">
    <citation type="journal article" date="2024" name="Plant">
        <title>Genomic evolution and insights into agronomic trait innovations of Sesamum species.</title>
        <authorList>
            <person name="Miao H."/>
            <person name="Wang L."/>
            <person name="Qu L."/>
            <person name="Liu H."/>
            <person name="Sun Y."/>
            <person name="Le M."/>
            <person name="Wang Q."/>
            <person name="Wei S."/>
            <person name="Zheng Y."/>
            <person name="Lin W."/>
            <person name="Duan Y."/>
            <person name="Cao H."/>
            <person name="Xiong S."/>
            <person name="Wang X."/>
            <person name="Wei L."/>
            <person name="Li C."/>
            <person name="Ma Q."/>
            <person name="Ju M."/>
            <person name="Zhao R."/>
            <person name="Li G."/>
            <person name="Mu C."/>
            <person name="Tian Q."/>
            <person name="Mei H."/>
            <person name="Zhang T."/>
            <person name="Gao T."/>
            <person name="Zhang H."/>
        </authorList>
    </citation>
    <scope>NUCLEOTIDE SEQUENCE</scope>
    <source>
        <strain evidence="2">G02</strain>
    </source>
</reference>
<dbReference type="AlphaFoldDB" id="A0AAW2W418"/>
<evidence type="ECO:0000313" key="2">
    <source>
        <dbReference type="EMBL" id="KAL0434951.1"/>
    </source>
</evidence>
<protein>
    <submittedName>
        <fullName evidence="2">Uncharacterized protein</fullName>
    </submittedName>
</protein>
<dbReference type="EMBL" id="JACGWJ010000002">
    <property type="protein sequence ID" value="KAL0434951.1"/>
    <property type="molecule type" value="Genomic_DNA"/>
</dbReference>
<evidence type="ECO:0000256" key="1">
    <source>
        <dbReference type="SAM" id="MobiDB-lite"/>
    </source>
</evidence>
<name>A0AAW2W418_SESRA</name>